<name>A0A5D3CSY2_CUCMM</name>
<evidence type="ECO:0000313" key="4">
    <source>
        <dbReference type="Proteomes" id="UP000321393"/>
    </source>
</evidence>
<keyword evidence="3" id="KW-0418">Kinase</keyword>
<feature type="region of interest" description="Disordered" evidence="1">
    <location>
        <begin position="1"/>
        <end position="20"/>
    </location>
</feature>
<comment type="caution">
    <text evidence="3">The sequence shown here is derived from an EMBL/GenBank/DDBJ whole genome shotgun (WGS) entry which is preliminary data.</text>
</comment>
<accession>A0A5D3CSY2</accession>
<proteinExistence type="predicted"/>
<dbReference type="Proteomes" id="UP000321947">
    <property type="component" value="Unassembled WGS sequence"/>
</dbReference>
<organism evidence="3 5">
    <name type="scientific">Cucumis melo var. makuwa</name>
    <name type="common">Oriental melon</name>
    <dbReference type="NCBI Taxonomy" id="1194695"/>
    <lineage>
        <taxon>Eukaryota</taxon>
        <taxon>Viridiplantae</taxon>
        <taxon>Streptophyta</taxon>
        <taxon>Embryophyta</taxon>
        <taxon>Tracheophyta</taxon>
        <taxon>Spermatophyta</taxon>
        <taxon>Magnoliopsida</taxon>
        <taxon>eudicotyledons</taxon>
        <taxon>Gunneridae</taxon>
        <taxon>Pentapetalae</taxon>
        <taxon>rosids</taxon>
        <taxon>fabids</taxon>
        <taxon>Cucurbitales</taxon>
        <taxon>Cucurbitaceae</taxon>
        <taxon>Benincaseae</taxon>
        <taxon>Cucumis</taxon>
    </lineage>
</organism>
<dbReference type="AlphaFoldDB" id="A0A5D3CSY2"/>
<sequence length="123" mass="14031">MKTEGKQDVNSVKRGKSLHGFHFSSPASLSFDADLQKGSSTLNSSNTKPCFMRMISWNEVRSMKHKVGRKVMKDLRTENSHDNLSNPMRKQELMMANNQVLNMKFVKLILEVEREEKGNSGTK</sequence>
<keyword evidence="3" id="KW-0808">Transferase</keyword>
<evidence type="ECO:0000313" key="3">
    <source>
        <dbReference type="EMBL" id="TYK14615.1"/>
    </source>
</evidence>
<evidence type="ECO:0000256" key="1">
    <source>
        <dbReference type="SAM" id="MobiDB-lite"/>
    </source>
</evidence>
<dbReference type="Proteomes" id="UP000321393">
    <property type="component" value="Unassembled WGS sequence"/>
</dbReference>
<dbReference type="EMBL" id="SSTD01009281">
    <property type="protein sequence ID" value="TYK14615.1"/>
    <property type="molecule type" value="Genomic_DNA"/>
</dbReference>
<evidence type="ECO:0000313" key="2">
    <source>
        <dbReference type="EMBL" id="KAA0054421.1"/>
    </source>
</evidence>
<reference evidence="4 5" key="1">
    <citation type="submission" date="2019-08" db="EMBL/GenBank/DDBJ databases">
        <title>Draft genome sequences of two oriental melons (Cucumis melo L. var makuwa).</title>
        <authorList>
            <person name="Kwon S.-Y."/>
        </authorList>
    </citation>
    <scope>NUCLEOTIDE SEQUENCE [LARGE SCALE GENOMIC DNA]</scope>
    <source>
        <strain evidence="5">cv. Chang Bougi</strain>
        <strain evidence="4">cv. SW 3</strain>
        <tissue evidence="3">Leaf</tissue>
    </source>
</reference>
<dbReference type="GO" id="GO:0016301">
    <property type="term" value="F:kinase activity"/>
    <property type="evidence" value="ECO:0007669"/>
    <property type="project" value="UniProtKB-KW"/>
</dbReference>
<dbReference type="EMBL" id="SSTE01008830">
    <property type="protein sequence ID" value="KAA0054421.1"/>
    <property type="molecule type" value="Genomic_DNA"/>
</dbReference>
<protein>
    <submittedName>
        <fullName evidence="2 3">Tetraacyldisaccharide 4'-kinase</fullName>
    </submittedName>
</protein>
<evidence type="ECO:0000313" key="5">
    <source>
        <dbReference type="Proteomes" id="UP000321947"/>
    </source>
</evidence>
<gene>
    <name evidence="3" type="ORF">E5676_scaffold552G001260</name>
    <name evidence="2" type="ORF">E6C27_scaffold24G001720</name>
</gene>